<evidence type="ECO:0000256" key="7">
    <source>
        <dbReference type="ARBA" id="ARBA00048326"/>
    </source>
</evidence>
<dbReference type="InterPro" id="IPR004398">
    <property type="entry name" value="RNA_MeTrfase_RsmD"/>
</dbReference>
<sequence>MRDLEDTLLRKNNQKNAGSSIRIIAGDWRGRKLPVAEVDGLRPTGDRVRETLFNWLQLDISDARCLDLFAGTGALGLEALSRGASEVVFTELDAKAQQQLQTNLTTLQPHGGVLKRMAALDLLKQPPATPYDIAFIDPPFALNLWDDTLKALTQAPWLSEHGLIYVEHPKRTAITLPNGWQERKSKTSGQVTYCLLERIEGA</sequence>
<dbReference type="Gene3D" id="3.40.50.150">
    <property type="entry name" value="Vaccinia Virus protein VP39"/>
    <property type="match status" value="1"/>
</dbReference>
<dbReference type="InterPro" id="IPR002052">
    <property type="entry name" value="DNA_methylase_N6_adenine_CS"/>
</dbReference>
<evidence type="ECO:0000256" key="4">
    <source>
        <dbReference type="ARBA" id="ARBA00013682"/>
    </source>
</evidence>
<dbReference type="Pfam" id="PF03602">
    <property type="entry name" value="Cons_hypoth95"/>
    <property type="match status" value="1"/>
</dbReference>
<dbReference type="CDD" id="cd02440">
    <property type="entry name" value="AdoMet_MTases"/>
    <property type="match status" value="1"/>
</dbReference>
<evidence type="ECO:0000256" key="5">
    <source>
        <dbReference type="ARBA" id="ARBA00022603"/>
    </source>
</evidence>
<dbReference type="STRING" id="203122.Sde_3598"/>
<dbReference type="GO" id="GO:0003676">
    <property type="term" value="F:nucleic acid binding"/>
    <property type="evidence" value="ECO:0007669"/>
    <property type="project" value="InterPro"/>
</dbReference>
<dbReference type="EC" id="2.1.1.171" evidence="3 8"/>
<evidence type="ECO:0000313" key="10">
    <source>
        <dbReference type="Proteomes" id="UP000001947"/>
    </source>
</evidence>
<dbReference type="InterPro" id="IPR029063">
    <property type="entry name" value="SAM-dependent_MTases_sf"/>
</dbReference>
<gene>
    <name evidence="9" type="ordered locus">Sde_3598</name>
</gene>
<organism evidence="9 10">
    <name type="scientific">Saccharophagus degradans (strain 2-40 / ATCC 43961 / DSM 17024)</name>
    <dbReference type="NCBI Taxonomy" id="203122"/>
    <lineage>
        <taxon>Bacteria</taxon>
        <taxon>Pseudomonadati</taxon>
        <taxon>Pseudomonadota</taxon>
        <taxon>Gammaproteobacteria</taxon>
        <taxon>Cellvibrionales</taxon>
        <taxon>Cellvibrionaceae</taxon>
        <taxon>Saccharophagus</taxon>
    </lineage>
</organism>
<proteinExistence type="inferred from homology"/>
<dbReference type="PIRSF" id="PIRSF004553">
    <property type="entry name" value="CHP00095"/>
    <property type="match status" value="1"/>
</dbReference>
<evidence type="ECO:0000256" key="6">
    <source>
        <dbReference type="ARBA" id="ARBA00022679"/>
    </source>
</evidence>
<evidence type="ECO:0000256" key="3">
    <source>
        <dbReference type="ARBA" id="ARBA00012141"/>
    </source>
</evidence>
<dbReference type="GO" id="GO:0052913">
    <property type="term" value="F:16S rRNA (guanine(966)-N(2))-methyltransferase activity"/>
    <property type="evidence" value="ECO:0007669"/>
    <property type="project" value="UniProtKB-EC"/>
</dbReference>
<keyword evidence="5 8" id="KW-0489">Methyltransferase</keyword>
<accession>Q21EM6</accession>
<dbReference type="eggNOG" id="COG0742">
    <property type="taxonomic scope" value="Bacteria"/>
</dbReference>
<evidence type="ECO:0000256" key="8">
    <source>
        <dbReference type="PIRNR" id="PIRNR004553"/>
    </source>
</evidence>
<keyword evidence="6 8" id="KW-0808">Transferase</keyword>
<dbReference type="HOGENOM" id="CLU_075826_2_2_6"/>
<dbReference type="PROSITE" id="PS00092">
    <property type="entry name" value="N6_MTASE"/>
    <property type="match status" value="1"/>
</dbReference>
<protein>
    <recommendedName>
        <fullName evidence="4 8">Ribosomal RNA small subunit methyltransferase D</fullName>
        <ecNumber evidence="3 8">2.1.1.171</ecNumber>
    </recommendedName>
</protein>
<name>Q21EM6_SACD2</name>
<dbReference type="NCBIfam" id="TIGR00095">
    <property type="entry name" value="16S rRNA (guanine(966)-N(2))-methyltransferase RsmD"/>
    <property type="match status" value="1"/>
</dbReference>
<dbReference type="OrthoDB" id="9803017at2"/>
<evidence type="ECO:0000256" key="2">
    <source>
        <dbReference type="ARBA" id="ARBA00005269"/>
    </source>
</evidence>
<evidence type="ECO:0000313" key="9">
    <source>
        <dbReference type="EMBL" id="ABD82853.1"/>
    </source>
</evidence>
<comment type="catalytic activity">
    <reaction evidence="7 8">
        <text>guanosine(966) in 16S rRNA + S-adenosyl-L-methionine = N(2)-methylguanosine(966) in 16S rRNA + S-adenosyl-L-homocysteine + H(+)</text>
        <dbReference type="Rhea" id="RHEA:23548"/>
        <dbReference type="Rhea" id="RHEA-COMP:10211"/>
        <dbReference type="Rhea" id="RHEA-COMP:10212"/>
        <dbReference type="ChEBI" id="CHEBI:15378"/>
        <dbReference type="ChEBI" id="CHEBI:57856"/>
        <dbReference type="ChEBI" id="CHEBI:59789"/>
        <dbReference type="ChEBI" id="CHEBI:74269"/>
        <dbReference type="ChEBI" id="CHEBI:74481"/>
        <dbReference type="EC" id="2.1.1.171"/>
    </reaction>
</comment>
<reference evidence="9 10" key="1">
    <citation type="journal article" date="2008" name="PLoS Genet.">
        <title>Complete genome sequence of the complex carbohydrate-degrading marine bacterium, Saccharophagus degradans strain 2-40 T.</title>
        <authorList>
            <person name="Weiner R.M."/>
            <person name="Taylor L.E.II."/>
            <person name="Henrissat B."/>
            <person name="Hauser L."/>
            <person name="Land M."/>
            <person name="Coutinho P.M."/>
            <person name="Rancurel C."/>
            <person name="Saunders E.H."/>
            <person name="Longmire A.G."/>
            <person name="Zhang H."/>
            <person name="Bayer E.A."/>
            <person name="Gilbert H.J."/>
            <person name="Larimer F."/>
            <person name="Zhulin I.B."/>
            <person name="Ekborg N.A."/>
            <person name="Lamed R."/>
            <person name="Richardson P.M."/>
            <person name="Borovok I."/>
            <person name="Hutcheson S."/>
        </authorList>
    </citation>
    <scope>NUCLEOTIDE SEQUENCE [LARGE SCALE GENOMIC DNA]</scope>
    <source>
        <strain evidence="10">2-40 / ATCC 43961 / DSM 17024</strain>
    </source>
</reference>
<comment type="similarity">
    <text evidence="2 8">Belongs to the methyltransferase superfamily. RsmD family.</text>
</comment>
<dbReference type="EMBL" id="CP000282">
    <property type="protein sequence ID" value="ABD82853.1"/>
    <property type="molecule type" value="Genomic_DNA"/>
</dbReference>
<dbReference type="KEGG" id="sde:Sde_3598"/>
<keyword evidence="8" id="KW-0698">rRNA processing</keyword>
<dbReference type="Proteomes" id="UP000001947">
    <property type="component" value="Chromosome"/>
</dbReference>
<comment type="function">
    <text evidence="1 8">Specifically methylates the guanine in position 966 of 16S rRNA in the assembled 30S particle.</text>
</comment>
<dbReference type="AlphaFoldDB" id="Q21EM6"/>
<evidence type="ECO:0000256" key="1">
    <source>
        <dbReference type="ARBA" id="ARBA00002649"/>
    </source>
</evidence>
<dbReference type="PANTHER" id="PTHR43542:SF1">
    <property type="entry name" value="METHYLTRANSFERASE"/>
    <property type="match status" value="1"/>
</dbReference>
<keyword evidence="8" id="KW-0949">S-adenosyl-L-methionine</keyword>
<dbReference type="PANTHER" id="PTHR43542">
    <property type="entry name" value="METHYLTRANSFERASE"/>
    <property type="match status" value="1"/>
</dbReference>
<dbReference type="SUPFAM" id="SSF53335">
    <property type="entry name" value="S-adenosyl-L-methionine-dependent methyltransferases"/>
    <property type="match status" value="1"/>
</dbReference>
<keyword evidence="10" id="KW-1185">Reference proteome</keyword>